<sequence>MKRIIALILIFMFCFTVNVWAEEDIKIRIDDFFTKLDTSPFLIEGRTMIPVRGVLEILGAIISWDGKTQTVAAKRADVEVRMIINQKTAYINGVAVELDVAPILKDGHTYVPLRVISEAFNQDVTWDSKYKIVNIKEKPVRYTQEQLWWGYAVAANLTTVNNGSTRCLGGVSRRPLVKRPKSTDESPAAIASFHRDLLSSGWGIDDREECIKTLQQLYRGMHNEVYLEVKYVLDAMTDKQFSEMMKDIKINDQAKAEINFVKKYDKELGDRGIIGWDWSRMVSVTGWGYLAGYLSYEEATEIIMGVAQSVQKVFDSWDDIGLSYVRGYEFWSGESVDTQGSGAAYRMDIHKKLINYENSPYNTLPWNMSLEPDDNTKTY</sequence>
<reference evidence="3 4" key="1">
    <citation type="submission" date="2020-08" db="EMBL/GenBank/DDBJ databases">
        <title>Genomic Encyclopedia of Type Strains, Phase IV (KMG-IV): sequencing the most valuable type-strain genomes for metagenomic binning, comparative biology and taxonomic classification.</title>
        <authorList>
            <person name="Goeker M."/>
        </authorList>
    </citation>
    <scope>NUCLEOTIDE SEQUENCE [LARGE SCALE GENOMIC DNA]</scope>
    <source>
        <strain evidence="3 4">DSM 103526</strain>
    </source>
</reference>
<dbReference type="InterPro" id="IPR009677">
    <property type="entry name" value="DUF1266"/>
</dbReference>
<dbReference type="RefSeq" id="WP_184312361.1">
    <property type="nucleotide sequence ID" value="NZ_JACHEN010000029.1"/>
</dbReference>
<organism evidence="3 4">
    <name type="scientific">Anaerosolibacter carboniphilus</name>
    <dbReference type="NCBI Taxonomy" id="1417629"/>
    <lineage>
        <taxon>Bacteria</taxon>
        <taxon>Bacillati</taxon>
        <taxon>Bacillota</taxon>
        <taxon>Clostridia</taxon>
        <taxon>Peptostreptococcales</taxon>
        <taxon>Thermotaleaceae</taxon>
        <taxon>Anaerosolibacter</taxon>
    </lineage>
</organism>
<keyword evidence="4" id="KW-1185">Reference proteome</keyword>
<dbReference type="AlphaFoldDB" id="A0A841KWM8"/>
<comment type="caution">
    <text evidence="3">The sequence shown here is derived from an EMBL/GenBank/DDBJ whole genome shotgun (WGS) entry which is preliminary data.</text>
</comment>
<dbReference type="SUPFAM" id="SSF55383">
    <property type="entry name" value="Copper amine oxidase, domain N"/>
    <property type="match status" value="1"/>
</dbReference>
<evidence type="ECO:0000313" key="4">
    <source>
        <dbReference type="Proteomes" id="UP000579281"/>
    </source>
</evidence>
<dbReference type="Gene3D" id="3.30.457.10">
    <property type="entry name" value="Copper amine oxidase-like, N-terminal domain"/>
    <property type="match status" value="1"/>
</dbReference>
<gene>
    <name evidence="3" type="ORF">HNQ80_003987</name>
</gene>
<evidence type="ECO:0000259" key="1">
    <source>
        <dbReference type="Pfam" id="PF06889"/>
    </source>
</evidence>
<dbReference type="Pfam" id="PF07833">
    <property type="entry name" value="Cu_amine_oxidN1"/>
    <property type="match status" value="1"/>
</dbReference>
<proteinExistence type="predicted"/>
<accession>A0A841KWM8</accession>
<evidence type="ECO:0008006" key="5">
    <source>
        <dbReference type="Google" id="ProtNLM"/>
    </source>
</evidence>
<name>A0A841KWM8_9FIRM</name>
<evidence type="ECO:0000313" key="3">
    <source>
        <dbReference type="EMBL" id="MBB6217851.1"/>
    </source>
</evidence>
<dbReference type="Proteomes" id="UP000579281">
    <property type="component" value="Unassembled WGS sequence"/>
</dbReference>
<dbReference type="InterPro" id="IPR036582">
    <property type="entry name" value="Mao_N_sf"/>
</dbReference>
<evidence type="ECO:0000259" key="2">
    <source>
        <dbReference type="Pfam" id="PF07833"/>
    </source>
</evidence>
<dbReference type="Pfam" id="PF06889">
    <property type="entry name" value="DUF1266"/>
    <property type="match status" value="1"/>
</dbReference>
<dbReference type="InterPro" id="IPR012854">
    <property type="entry name" value="Cu_amine_oxidase-like_N"/>
</dbReference>
<feature type="domain" description="Copper amine oxidase-like N-terminal" evidence="2">
    <location>
        <begin position="35"/>
        <end position="135"/>
    </location>
</feature>
<dbReference type="EMBL" id="JACHEN010000029">
    <property type="protein sequence ID" value="MBB6217851.1"/>
    <property type="molecule type" value="Genomic_DNA"/>
</dbReference>
<protein>
    <recommendedName>
        <fullName evidence="5">Copper amine oxidase N-terminal domain-containing protein</fullName>
    </recommendedName>
</protein>
<feature type="domain" description="DUF1266" evidence="1">
    <location>
        <begin position="198"/>
        <end position="366"/>
    </location>
</feature>